<comment type="similarity">
    <text evidence="2 6">Belongs to the flagella basal body rod proteins family.</text>
</comment>
<protein>
    <recommendedName>
        <fullName evidence="3 6">Flagellar basal body rod protein FlgB</fullName>
    </recommendedName>
</protein>
<evidence type="ECO:0000256" key="4">
    <source>
        <dbReference type="ARBA" id="ARBA00023143"/>
    </source>
</evidence>
<dbReference type="GO" id="GO:0030694">
    <property type="term" value="C:bacterial-type flagellum basal body, rod"/>
    <property type="evidence" value="ECO:0007669"/>
    <property type="project" value="InterPro"/>
</dbReference>
<evidence type="ECO:0000259" key="7">
    <source>
        <dbReference type="Pfam" id="PF00460"/>
    </source>
</evidence>
<evidence type="ECO:0000256" key="6">
    <source>
        <dbReference type="PIRNR" id="PIRNR002889"/>
    </source>
</evidence>
<dbReference type="EMBL" id="MUIO01000021">
    <property type="protein sequence ID" value="ORC60298.1"/>
    <property type="molecule type" value="Genomic_DNA"/>
</dbReference>
<dbReference type="NCBIfam" id="TIGR01396">
    <property type="entry name" value="FlgB"/>
    <property type="match status" value="1"/>
</dbReference>
<dbReference type="PANTHER" id="PTHR30435">
    <property type="entry name" value="FLAGELLAR PROTEIN"/>
    <property type="match status" value="1"/>
</dbReference>
<keyword evidence="9" id="KW-1185">Reference proteome</keyword>
<dbReference type="AlphaFoldDB" id="A0A1X0NAG9"/>
<dbReference type="PIRSF" id="PIRSF002889">
    <property type="entry name" value="Rod_FlgB"/>
    <property type="match status" value="1"/>
</dbReference>
<dbReference type="GO" id="GO:0071978">
    <property type="term" value="P:bacterial-type flagellum-dependent swarming motility"/>
    <property type="evidence" value="ECO:0007669"/>
    <property type="project" value="TreeGrafter"/>
</dbReference>
<name>A0A1X0NAG9_9PSED</name>
<keyword evidence="8" id="KW-0966">Cell projection</keyword>
<dbReference type="InterPro" id="IPR001444">
    <property type="entry name" value="Flag_bb_rod_N"/>
</dbReference>
<evidence type="ECO:0000313" key="8">
    <source>
        <dbReference type="EMBL" id="ORC60298.1"/>
    </source>
</evidence>
<dbReference type="STRING" id="1958950.BZK31_07505"/>
<keyword evidence="8" id="KW-0282">Flagellum</keyword>
<accession>A0A1X0NAG9</accession>
<comment type="function">
    <text evidence="5 6">Structural component of flagellum, the bacterial motility apparatus. Part of the rod structure of flagellar basal body.</text>
</comment>
<dbReference type="PROSITE" id="PS00588">
    <property type="entry name" value="FLAGELLA_BB_ROD"/>
    <property type="match status" value="1"/>
</dbReference>
<dbReference type="PANTHER" id="PTHR30435:SF12">
    <property type="entry name" value="FLAGELLAR BASAL BODY ROD PROTEIN FLGB"/>
    <property type="match status" value="1"/>
</dbReference>
<evidence type="ECO:0000256" key="5">
    <source>
        <dbReference type="ARBA" id="ARBA00024934"/>
    </source>
</evidence>
<evidence type="ECO:0000313" key="9">
    <source>
        <dbReference type="Proteomes" id="UP000192815"/>
    </source>
</evidence>
<keyword evidence="4 6" id="KW-0975">Bacterial flagellum</keyword>
<comment type="subcellular location">
    <subcellularLocation>
        <location evidence="1 6">Bacterial flagellum basal body</location>
    </subcellularLocation>
</comment>
<dbReference type="InterPro" id="IPR019776">
    <property type="entry name" value="Flagellar_basal_body_rod_CS"/>
</dbReference>
<proteinExistence type="inferred from homology"/>
<evidence type="ECO:0000256" key="3">
    <source>
        <dbReference type="ARBA" id="ARBA00014376"/>
    </source>
</evidence>
<evidence type="ECO:0000256" key="1">
    <source>
        <dbReference type="ARBA" id="ARBA00004117"/>
    </source>
</evidence>
<organism evidence="8 9">
    <name type="scientific">Pseudomonas floridensis</name>
    <dbReference type="NCBI Taxonomy" id="1958950"/>
    <lineage>
        <taxon>Bacteria</taxon>
        <taxon>Pseudomonadati</taxon>
        <taxon>Pseudomonadota</taxon>
        <taxon>Gammaproteobacteria</taxon>
        <taxon>Pseudomonadales</taxon>
        <taxon>Pseudomonadaceae</taxon>
        <taxon>Pseudomonas</taxon>
    </lineage>
</organism>
<comment type="subunit">
    <text evidence="6">The basal body constitutes a major portion of the flagellar organelle and consists of a number of rings mounted on a central rod.</text>
</comment>
<gene>
    <name evidence="8" type="ORF">BZK31_07505</name>
</gene>
<dbReference type="OrthoDB" id="9788334at2"/>
<keyword evidence="8" id="KW-0969">Cilium</keyword>
<dbReference type="RefSeq" id="WP_083182242.1">
    <property type="nucleotide sequence ID" value="NZ_CBCRZR010000007.1"/>
</dbReference>
<dbReference type="InterPro" id="IPR006300">
    <property type="entry name" value="FlgB"/>
</dbReference>
<sequence length="141" mass="15497">MSINFEKALGSAERALVYRGQRAEILSNNIANADTPNFKAQDLDFSTVLASQTKEPATTAFSLKTTNAKHFLKKESAVAIYGRDLLYSTPAQPALDQNTVDQQVEVAKYTENAIRFDAAFTRLNGAFKGLLKALRGDLNRP</sequence>
<feature type="domain" description="Flagellar basal body rod protein N-terminal" evidence="7">
    <location>
        <begin position="12"/>
        <end position="39"/>
    </location>
</feature>
<evidence type="ECO:0000256" key="2">
    <source>
        <dbReference type="ARBA" id="ARBA00009677"/>
    </source>
</evidence>
<reference evidence="9" key="1">
    <citation type="submission" date="2017-02" db="EMBL/GenBank/DDBJ databases">
        <title>Pseudomonas floridae sp. nov., a novel pathogenic bacterial species isolated from tomato.</title>
        <authorList>
            <person name="Timilsina S."/>
            <person name="Vallad G.E."/>
            <person name="Jones J.B."/>
        </authorList>
    </citation>
    <scope>NUCLEOTIDE SEQUENCE [LARGE SCALE GENOMIC DNA]</scope>
    <source>
        <strain evidence="9">GEV388</strain>
    </source>
</reference>
<dbReference type="Proteomes" id="UP000192815">
    <property type="component" value="Unassembled WGS sequence"/>
</dbReference>
<comment type="caution">
    <text evidence="8">The sequence shown here is derived from an EMBL/GenBank/DDBJ whole genome shotgun (WGS) entry which is preliminary data.</text>
</comment>
<dbReference type="Pfam" id="PF00460">
    <property type="entry name" value="Flg_bb_rod"/>
    <property type="match status" value="1"/>
</dbReference>